<dbReference type="AlphaFoldDB" id="A0A4Y1ZGV8"/>
<dbReference type="GO" id="GO:0022857">
    <property type="term" value="F:transmembrane transporter activity"/>
    <property type="evidence" value="ECO:0007669"/>
    <property type="project" value="InterPro"/>
</dbReference>
<comment type="subcellular location">
    <subcellularLocation>
        <location evidence="1">Cell membrane</location>
        <topology evidence="1">Multi-pass membrane protein</topology>
    </subcellularLocation>
</comment>
<dbReference type="GO" id="GO:0005886">
    <property type="term" value="C:plasma membrane"/>
    <property type="evidence" value="ECO:0007669"/>
    <property type="project" value="UniProtKB-SubCell"/>
</dbReference>
<name>A0A4Y1ZGV8_9BACL</name>
<keyword evidence="3 5" id="KW-1133">Transmembrane helix</keyword>
<keyword evidence="4 5" id="KW-0472">Membrane</keyword>
<evidence type="ECO:0000256" key="4">
    <source>
        <dbReference type="ARBA" id="ARBA00023136"/>
    </source>
</evidence>
<feature type="transmembrane region" description="Helical" evidence="5">
    <location>
        <begin position="36"/>
        <end position="56"/>
    </location>
</feature>
<dbReference type="PANTHER" id="PTHR42718">
    <property type="entry name" value="MAJOR FACILITATOR SUPERFAMILY MULTIDRUG TRANSPORTER MFSC"/>
    <property type="match status" value="1"/>
</dbReference>
<feature type="transmembrane region" description="Helical" evidence="5">
    <location>
        <begin position="76"/>
        <end position="97"/>
    </location>
</feature>
<sequence length="159" mass="16995">MPLDPKRIDLLSLLLSTLGFGALLFGFSSVGHHGWGSRLVIVSLVIGAGCVGLFIWRELTIDNPMLNLKVLRSPLFCLSAIICAVVMIAMFGAELMLPLYIQNVRGQSALFSGLVMVPGAAIMGLMCPLSGIVFEKIGVRKLAITGMGLLTMATIPFVF</sequence>
<dbReference type="Gene3D" id="1.20.1250.20">
    <property type="entry name" value="MFS general substrate transporter like domains"/>
    <property type="match status" value="1"/>
</dbReference>
<dbReference type="Proteomes" id="UP000319716">
    <property type="component" value="Unassembled WGS sequence"/>
</dbReference>
<feature type="transmembrane region" description="Helical" evidence="5">
    <location>
        <begin position="109"/>
        <end position="134"/>
    </location>
</feature>
<keyword evidence="2 5" id="KW-0812">Transmembrane</keyword>
<protein>
    <submittedName>
        <fullName evidence="6">Multidrug resistance protein</fullName>
    </submittedName>
</protein>
<evidence type="ECO:0000256" key="1">
    <source>
        <dbReference type="ARBA" id="ARBA00004651"/>
    </source>
</evidence>
<organism evidence="6 7">
    <name type="scientific">Sporolactobacillus inulinus</name>
    <dbReference type="NCBI Taxonomy" id="2078"/>
    <lineage>
        <taxon>Bacteria</taxon>
        <taxon>Bacillati</taxon>
        <taxon>Bacillota</taxon>
        <taxon>Bacilli</taxon>
        <taxon>Bacillales</taxon>
        <taxon>Sporolactobacillaceae</taxon>
        <taxon>Sporolactobacillus</taxon>
    </lineage>
</organism>
<evidence type="ECO:0000313" key="6">
    <source>
        <dbReference type="EMBL" id="GAY78190.1"/>
    </source>
</evidence>
<dbReference type="SUPFAM" id="SSF103473">
    <property type="entry name" value="MFS general substrate transporter"/>
    <property type="match status" value="1"/>
</dbReference>
<reference evidence="6 7" key="1">
    <citation type="submission" date="2017-11" db="EMBL/GenBank/DDBJ databases">
        <title>Draft Genome Sequence of Sporolactobacillus inulinus NBRC 111894 Isolated from Koso, a Japanese Sugar-Vegetable Fermented Beverage.</title>
        <authorList>
            <person name="Chiou T.Y."/>
            <person name="Oshima K."/>
            <person name="Suda W."/>
            <person name="Hattori M."/>
            <person name="Takahashi T."/>
        </authorList>
    </citation>
    <scope>NUCLEOTIDE SEQUENCE [LARGE SCALE GENOMIC DNA]</scope>
    <source>
        <strain evidence="6 7">NBRC111894</strain>
    </source>
</reference>
<evidence type="ECO:0000256" key="5">
    <source>
        <dbReference type="SAM" id="Phobius"/>
    </source>
</evidence>
<dbReference type="EMBL" id="BEXB01000042">
    <property type="protein sequence ID" value="GAY78190.1"/>
    <property type="molecule type" value="Genomic_DNA"/>
</dbReference>
<dbReference type="InterPro" id="IPR011701">
    <property type="entry name" value="MFS"/>
</dbReference>
<dbReference type="PANTHER" id="PTHR42718:SF24">
    <property type="entry name" value="MAJOR FACILITATOR SUPERFAMILY (MFS) PROFILE DOMAIN-CONTAINING PROTEIN"/>
    <property type="match status" value="1"/>
</dbReference>
<proteinExistence type="predicted"/>
<dbReference type="Pfam" id="PF07690">
    <property type="entry name" value="MFS_1"/>
    <property type="match status" value="1"/>
</dbReference>
<gene>
    <name evidence="6" type="ORF">NBRC111894_3744</name>
</gene>
<dbReference type="InterPro" id="IPR036259">
    <property type="entry name" value="MFS_trans_sf"/>
</dbReference>
<evidence type="ECO:0000256" key="3">
    <source>
        <dbReference type="ARBA" id="ARBA00022989"/>
    </source>
</evidence>
<evidence type="ECO:0000256" key="2">
    <source>
        <dbReference type="ARBA" id="ARBA00022692"/>
    </source>
</evidence>
<evidence type="ECO:0000313" key="7">
    <source>
        <dbReference type="Proteomes" id="UP000319716"/>
    </source>
</evidence>
<feature type="transmembrane region" description="Helical" evidence="5">
    <location>
        <begin position="141"/>
        <end position="158"/>
    </location>
</feature>
<accession>A0A4Y1ZGV8</accession>
<comment type="caution">
    <text evidence="6">The sequence shown here is derived from an EMBL/GenBank/DDBJ whole genome shotgun (WGS) entry which is preliminary data.</text>
</comment>